<dbReference type="SUPFAM" id="SSF56801">
    <property type="entry name" value="Acetyl-CoA synthetase-like"/>
    <property type="match status" value="1"/>
</dbReference>
<name>A0A6J6U4I6_9ZZZZ</name>
<dbReference type="NCBIfam" id="TIGR03089">
    <property type="entry name" value="TIGR03089 family protein"/>
    <property type="match status" value="1"/>
</dbReference>
<protein>
    <submittedName>
        <fullName evidence="1">Unannotated protein</fullName>
    </submittedName>
</protein>
<organism evidence="1">
    <name type="scientific">freshwater metagenome</name>
    <dbReference type="NCBI Taxonomy" id="449393"/>
    <lineage>
        <taxon>unclassified sequences</taxon>
        <taxon>metagenomes</taxon>
        <taxon>ecological metagenomes</taxon>
    </lineage>
</organism>
<gene>
    <name evidence="1" type="ORF">UFOPK2786_01435</name>
</gene>
<reference evidence="1" key="1">
    <citation type="submission" date="2020-05" db="EMBL/GenBank/DDBJ databases">
        <authorList>
            <person name="Chiriac C."/>
            <person name="Salcher M."/>
            <person name="Ghai R."/>
            <person name="Kavagutti S V."/>
        </authorList>
    </citation>
    <scope>NUCLEOTIDE SEQUENCE</scope>
</reference>
<evidence type="ECO:0000313" key="1">
    <source>
        <dbReference type="EMBL" id="CAB4753964.1"/>
    </source>
</evidence>
<dbReference type="InterPro" id="IPR042099">
    <property type="entry name" value="ANL_N_sf"/>
</dbReference>
<accession>A0A6J6U4I6</accession>
<dbReference type="Gene3D" id="3.40.50.12780">
    <property type="entry name" value="N-terminal domain of ligase-like"/>
    <property type="match status" value="1"/>
</dbReference>
<dbReference type="EMBL" id="CAEZYW010000250">
    <property type="protein sequence ID" value="CAB4753964.1"/>
    <property type="molecule type" value="Genomic_DNA"/>
</dbReference>
<proteinExistence type="predicted"/>
<dbReference type="AlphaFoldDB" id="A0A6J6U4I6"/>
<sequence>MWRALEDRVRRRPADPIVTYLDAEGQRTELSAKTFANNAAKAANALRDEALLDPGARVAMHVPWHWQRSVWTIAAWLIDATVVPGGAPDESELVVAGPEQAAALTGGSFGPRGPAELWVVSMHPFGLPNSSVPEGSLDAATIARIQPDAFAPGAPLIAPEETPALILRDGTSRAQQDLLDRAASIGAGHGLRAGERFAMVGEPADELEALLLASLVPLACDASIVMAGQSLNGDPIEVRESARLIG</sequence>
<dbReference type="InterPro" id="IPR017523">
    <property type="entry name" value="Rv3268"/>
</dbReference>